<evidence type="ECO:0000313" key="1">
    <source>
        <dbReference type="EMBL" id="KKN17455.1"/>
    </source>
</evidence>
<organism evidence="1">
    <name type="scientific">marine sediment metagenome</name>
    <dbReference type="NCBI Taxonomy" id="412755"/>
    <lineage>
        <taxon>unclassified sequences</taxon>
        <taxon>metagenomes</taxon>
        <taxon>ecological metagenomes</taxon>
    </lineage>
</organism>
<sequence length="125" mass="13819">MPTIVRSAGLTRGELRQLGENVLCAVDLDRWELTAVNRSLAAHGECVDQLLDPSDRAAAQRTKRTDTSLRPRPAPTYICEWRALCVRGEHNIPAIPLRVGQCAQIMRTVKTHVGDGSRVAICRGY</sequence>
<dbReference type="EMBL" id="LAZR01003518">
    <property type="protein sequence ID" value="KKN17455.1"/>
    <property type="molecule type" value="Genomic_DNA"/>
</dbReference>
<reference evidence="1" key="1">
    <citation type="journal article" date="2015" name="Nature">
        <title>Complex archaea that bridge the gap between prokaryotes and eukaryotes.</title>
        <authorList>
            <person name="Spang A."/>
            <person name="Saw J.H."/>
            <person name="Jorgensen S.L."/>
            <person name="Zaremba-Niedzwiedzka K."/>
            <person name="Martijn J."/>
            <person name="Lind A.E."/>
            <person name="van Eijk R."/>
            <person name="Schleper C."/>
            <person name="Guy L."/>
            <person name="Ettema T.J."/>
        </authorList>
    </citation>
    <scope>NUCLEOTIDE SEQUENCE</scope>
</reference>
<comment type="caution">
    <text evidence="1">The sequence shown here is derived from an EMBL/GenBank/DDBJ whole genome shotgun (WGS) entry which is preliminary data.</text>
</comment>
<accession>A0A0F9NDA3</accession>
<dbReference type="AlphaFoldDB" id="A0A0F9NDA3"/>
<name>A0A0F9NDA3_9ZZZZ</name>
<proteinExistence type="predicted"/>
<protein>
    <submittedName>
        <fullName evidence="1">Uncharacterized protein</fullName>
    </submittedName>
</protein>
<gene>
    <name evidence="1" type="ORF">LCGC14_0965630</name>
</gene>